<accession>A0A137NVA9</accession>
<dbReference type="Proteomes" id="UP000070444">
    <property type="component" value="Unassembled WGS sequence"/>
</dbReference>
<proteinExistence type="predicted"/>
<dbReference type="AlphaFoldDB" id="A0A137NVA9"/>
<reference evidence="1 2" key="1">
    <citation type="journal article" date="2015" name="Genome Biol. Evol.">
        <title>Phylogenomic analyses indicate that early fungi evolved digesting cell walls of algal ancestors of land plants.</title>
        <authorList>
            <person name="Chang Y."/>
            <person name="Wang S."/>
            <person name="Sekimoto S."/>
            <person name="Aerts A.L."/>
            <person name="Choi C."/>
            <person name="Clum A."/>
            <person name="LaButti K.M."/>
            <person name="Lindquist E.A."/>
            <person name="Yee Ngan C."/>
            <person name="Ohm R.A."/>
            <person name="Salamov A.A."/>
            <person name="Grigoriev I.V."/>
            <person name="Spatafora J.W."/>
            <person name="Berbee M.L."/>
        </authorList>
    </citation>
    <scope>NUCLEOTIDE SEQUENCE [LARGE SCALE GENOMIC DNA]</scope>
    <source>
        <strain evidence="1 2">NRRL 28638</strain>
    </source>
</reference>
<protein>
    <submittedName>
        <fullName evidence="1">Uncharacterized protein</fullName>
    </submittedName>
</protein>
<keyword evidence="2" id="KW-1185">Reference proteome</keyword>
<evidence type="ECO:0000313" key="1">
    <source>
        <dbReference type="EMBL" id="KXN66755.1"/>
    </source>
</evidence>
<sequence>MYRYAQTAQCYLMAPGIPISLSVINDKIVAKASHFASGSKFQNERIGNVYYLKYEENYISFLNNTPVVVNEIVTLDDLIYIEPYGSAIFHLKYKDEYLCLSMEFLSIDFPIKLQWAILDISHSIYEQDAYIDIYDFLRPYQCDYVSIDGFDLLNTIKSFLLIPNGDFNKRLNYNQDEYILRFHGFDSNEANNLMFIENDGDITIYSEEFGYLQVKYDEDNDSY</sequence>
<evidence type="ECO:0000313" key="2">
    <source>
        <dbReference type="Proteomes" id="UP000070444"/>
    </source>
</evidence>
<dbReference type="EMBL" id="KQ964692">
    <property type="protein sequence ID" value="KXN66755.1"/>
    <property type="molecule type" value="Genomic_DNA"/>
</dbReference>
<gene>
    <name evidence="1" type="ORF">CONCODRAFT_11319</name>
</gene>
<name>A0A137NVA9_CONC2</name>
<organism evidence="1 2">
    <name type="scientific">Conidiobolus coronatus (strain ATCC 28846 / CBS 209.66 / NRRL 28638)</name>
    <name type="common">Delacroixia coronata</name>
    <dbReference type="NCBI Taxonomy" id="796925"/>
    <lineage>
        <taxon>Eukaryota</taxon>
        <taxon>Fungi</taxon>
        <taxon>Fungi incertae sedis</taxon>
        <taxon>Zoopagomycota</taxon>
        <taxon>Entomophthoromycotina</taxon>
        <taxon>Entomophthoromycetes</taxon>
        <taxon>Entomophthorales</taxon>
        <taxon>Ancylistaceae</taxon>
        <taxon>Conidiobolus</taxon>
    </lineage>
</organism>